<keyword evidence="4" id="KW-1003">Cell membrane</keyword>
<protein>
    <recommendedName>
        <fullName evidence="10">Autoinducer 2 import system permease protein LsrC</fullName>
    </recommendedName>
</protein>
<evidence type="ECO:0000313" key="12">
    <source>
        <dbReference type="EMBL" id="KPV48839.1"/>
    </source>
</evidence>
<organism evidence="12 13">
    <name type="scientific">Kouleothrix aurantiaca</name>
    <dbReference type="NCBI Taxonomy" id="186479"/>
    <lineage>
        <taxon>Bacteria</taxon>
        <taxon>Bacillati</taxon>
        <taxon>Chloroflexota</taxon>
        <taxon>Chloroflexia</taxon>
        <taxon>Chloroflexales</taxon>
        <taxon>Roseiflexineae</taxon>
        <taxon>Roseiflexaceae</taxon>
        <taxon>Kouleothrix</taxon>
    </lineage>
</organism>
<dbReference type="AlphaFoldDB" id="A0A0P9CT71"/>
<evidence type="ECO:0000313" key="13">
    <source>
        <dbReference type="Proteomes" id="UP000050509"/>
    </source>
</evidence>
<keyword evidence="8 11" id="KW-0472">Membrane</keyword>
<dbReference type="InterPro" id="IPR001851">
    <property type="entry name" value="ABC_transp_permease"/>
</dbReference>
<keyword evidence="7 11" id="KW-1133">Transmembrane helix</keyword>
<proteinExistence type="predicted"/>
<keyword evidence="13" id="KW-1185">Reference proteome</keyword>
<keyword evidence="6 11" id="KW-0812">Transmembrane</keyword>
<dbReference type="GO" id="GO:0005886">
    <property type="term" value="C:plasma membrane"/>
    <property type="evidence" value="ECO:0007669"/>
    <property type="project" value="UniProtKB-SubCell"/>
</dbReference>
<gene>
    <name evidence="12" type="ORF">SE17_35920</name>
</gene>
<keyword evidence="3" id="KW-0813">Transport</keyword>
<dbReference type="PANTHER" id="PTHR32196:SF29">
    <property type="entry name" value="AUTOINDUCER 2 IMPORT SYSTEM PERMEASE PROTEIN LSRC"/>
    <property type="match status" value="1"/>
</dbReference>
<feature type="transmembrane region" description="Helical" evidence="11">
    <location>
        <begin position="95"/>
        <end position="119"/>
    </location>
</feature>
<dbReference type="Pfam" id="PF02653">
    <property type="entry name" value="BPD_transp_2"/>
    <property type="match status" value="1"/>
</dbReference>
<evidence type="ECO:0000256" key="1">
    <source>
        <dbReference type="ARBA" id="ARBA00004651"/>
    </source>
</evidence>
<evidence type="ECO:0000256" key="2">
    <source>
        <dbReference type="ARBA" id="ARBA00011262"/>
    </source>
</evidence>
<evidence type="ECO:0000256" key="8">
    <source>
        <dbReference type="ARBA" id="ARBA00023136"/>
    </source>
</evidence>
<feature type="non-terminal residue" evidence="12">
    <location>
        <position position="129"/>
    </location>
</feature>
<dbReference type="GO" id="GO:0022857">
    <property type="term" value="F:transmembrane transporter activity"/>
    <property type="evidence" value="ECO:0007669"/>
    <property type="project" value="InterPro"/>
</dbReference>
<keyword evidence="5" id="KW-0997">Cell inner membrane</keyword>
<evidence type="ECO:0000256" key="9">
    <source>
        <dbReference type="ARBA" id="ARBA00025439"/>
    </source>
</evidence>
<name>A0A0P9CT71_9CHLR</name>
<feature type="transmembrane region" description="Helical" evidence="11">
    <location>
        <begin position="71"/>
        <end position="89"/>
    </location>
</feature>
<dbReference type="PANTHER" id="PTHR32196">
    <property type="entry name" value="ABC TRANSPORTER PERMEASE PROTEIN YPHD-RELATED-RELATED"/>
    <property type="match status" value="1"/>
</dbReference>
<feature type="transmembrane region" description="Helical" evidence="11">
    <location>
        <begin position="45"/>
        <end position="64"/>
    </location>
</feature>
<evidence type="ECO:0000256" key="5">
    <source>
        <dbReference type="ARBA" id="ARBA00022519"/>
    </source>
</evidence>
<comment type="subcellular location">
    <subcellularLocation>
        <location evidence="1">Cell membrane</location>
        <topology evidence="1">Multi-pass membrane protein</topology>
    </subcellularLocation>
</comment>
<comment type="caution">
    <text evidence="12">The sequence shown here is derived from an EMBL/GenBank/DDBJ whole genome shotgun (WGS) entry which is preliminary data.</text>
</comment>
<reference evidence="12 13" key="1">
    <citation type="submission" date="2015-09" db="EMBL/GenBank/DDBJ databases">
        <title>Draft genome sequence of Kouleothrix aurantiaca JCM 19913.</title>
        <authorList>
            <person name="Hemp J."/>
        </authorList>
    </citation>
    <scope>NUCLEOTIDE SEQUENCE [LARGE SCALE GENOMIC DNA]</scope>
    <source>
        <strain evidence="12 13">COM-B</strain>
    </source>
</reference>
<evidence type="ECO:0000256" key="6">
    <source>
        <dbReference type="ARBA" id="ARBA00022692"/>
    </source>
</evidence>
<dbReference type="Proteomes" id="UP000050509">
    <property type="component" value="Unassembled WGS sequence"/>
</dbReference>
<feature type="transmembrane region" description="Helical" evidence="11">
    <location>
        <begin position="16"/>
        <end position="33"/>
    </location>
</feature>
<comment type="function">
    <text evidence="9">Part of the ABC transporter complex LsrABCD involved in autoinducer 2 (AI-2) import. Probably responsible for the translocation of the substrate across the membrane.</text>
</comment>
<evidence type="ECO:0000256" key="7">
    <source>
        <dbReference type="ARBA" id="ARBA00022989"/>
    </source>
</evidence>
<evidence type="ECO:0000256" key="3">
    <source>
        <dbReference type="ARBA" id="ARBA00022448"/>
    </source>
</evidence>
<evidence type="ECO:0000256" key="10">
    <source>
        <dbReference type="ARBA" id="ARBA00039382"/>
    </source>
</evidence>
<comment type="subunit">
    <text evidence="2">The complex is composed of two ATP-binding proteins (LsrA), two transmembrane proteins (LsrC and LsrD) and a solute-binding protein (LsrB).</text>
</comment>
<evidence type="ECO:0000256" key="4">
    <source>
        <dbReference type="ARBA" id="ARBA00022475"/>
    </source>
</evidence>
<accession>A0A0P9CT71</accession>
<sequence>MTAIRRMFRPEQVRELSLVLIIIAAVLFFGSQIDNYYSGRTFTRISTGAAIMAVVAVGQTLIVLTRNIDLSVGSIVGFTAYFVGTQLAAHNDMAPLLAVLMAVGVGALMGVLNGLLVAYGKVPAIIVTL</sequence>
<dbReference type="EMBL" id="LJCR01002364">
    <property type="protein sequence ID" value="KPV48839.1"/>
    <property type="molecule type" value="Genomic_DNA"/>
</dbReference>
<evidence type="ECO:0000256" key="11">
    <source>
        <dbReference type="SAM" id="Phobius"/>
    </source>
</evidence>